<sequence length="370" mass="38608">MSVDDSPAVQAAARFAAEKIAPRTDLADVDGFPDDLWTAMAAAGLFGYGIAPQYGGAGLGPEDLARTAGALVRAGGNVPAAAAWAVHTTAARQLLQRLAGEEAKAELLPAIALGESSAAMALSEPGVGAHPKRLSTRAVRDGDAWQITGSKAYISNGPRADWYVVLAVSSEEGGRKAFTGFLVNRDWPGVTRATDSGVDFPGALGHCGLELREVRVPDRYRVGAEGAGDAEILRRVRIVEDSLMAPALTEAVGRRIAAAAAHLRNAGGADDETASALGRMASEQRLLALAAPHLLAHVEAGGDDAALFGYRAVAHDLHDGFDSLRQQLTGGAPLDALDRDMLQLGRVARSIDALRYRALGRGLVQKTQES</sequence>
<dbReference type="GO" id="GO:0016491">
    <property type="term" value="F:oxidoreductase activity"/>
    <property type="evidence" value="ECO:0007669"/>
    <property type="project" value="UniProtKB-KW"/>
</dbReference>
<dbReference type="InterPro" id="IPR009100">
    <property type="entry name" value="AcylCoA_DH/oxidase_NM_dom_sf"/>
</dbReference>
<evidence type="ECO:0000256" key="1">
    <source>
        <dbReference type="ARBA" id="ARBA00022630"/>
    </source>
</evidence>
<comment type="caution">
    <text evidence="6">The sequence shown here is derived from an EMBL/GenBank/DDBJ whole genome shotgun (WGS) entry which is preliminary data.</text>
</comment>
<dbReference type="InterPro" id="IPR013786">
    <property type="entry name" value="AcylCoA_DH/ox_N"/>
</dbReference>
<keyword evidence="1" id="KW-0285">Flavoprotein</keyword>
<organism evidence="6 7">
    <name type="scientific">Marinibaculum pumilum</name>
    <dbReference type="NCBI Taxonomy" id="1766165"/>
    <lineage>
        <taxon>Bacteria</taxon>
        <taxon>Pseudomonadati</taxon>
        <taxon>Pseudomonadota</taxon>
        <taxon>Alphaproteobacteria</taxon>
        <taxon>Rhodospirillales</taxon>
        <taxon>Rhodospirillaceae</taxon>
        <taxon>Marinibaculum</taxon>
    </lineage>
</organism>
<evidence type="ECO:0000313" key="7">
    <source>
        <dbReference type="Proteomes" id="UP001595528"/>
    </source>
</evidence>
<dbReference type="Pfam" id="PF02770">
    <property type="entry name" value="Acyl-CoA_dh_M"/>
    <property type="match status" value="1"/>
</dbReference>
<dbReference type="InterPro" id="IPR006091">
    <property type="entry name" value="Acyl-CoA_Oxase/DH_mid-dom"/>
</dbReference>
<dbReference type="Pfam" id="PF02771">
    <property type="entry name" value="Acyl-CoA_dh_N"/>
    <property type="match status" value="1"/>
</dbReference>
<dbReference type="RefSeq" id="WP_379898978.1">
    <property type="nucleotide sequence ID" value="NZ_JBHRTR010000017.1"/>
</dbReference>
<dbReference type="Gene3D" id="2.40.110.10">
    <property type="entry name" value="Butyryl-CoA Dehydrogenase, subunit A, domain 2"/>
    <property type="match status" value="1"/>
</dbReference>
<feature type="domain" description="Acyl-CoA oxidase/dehydrogenase middle" evidence="4">
    <location>
        <begin position="119"/>
        <end position="194"/>
    </location>
</feature>
<dbReference type="PANTHER" id="PTHR43884:SF20">
    <property type="entry name" value="ACYL-COA DEHYDROGENASE FADE28"/>
    <property type="match status" value="1"/>
</dbReference>
<dbReference type="PANTHER" id="PTHR43884">
    <property type="entry name" value="ACYL-COA DEHYDROGENASE"/>
    <property type="match status" value="1"/>
</dbReference>
<keyword evidence="3 6" id="KW-0560">Oxidoreductase</keyword>
<reference evidence="7" key="1">
    <citation type="journal article" date="2019" name="Int. J. Syst. Evol. Microbiol.">
        <title>The Global Catalogue of Microorganisms (GCM) 10K type strain sequencing project: providing services to taxonomists for standard genome sequencing and annotation.</title>
        <authorList>
            <consortium name="The Broad Institute Genomics Platform"/>
            <consortium name="The Broad Institute Genome Sequencing Center for Infectious Disease"/>
            <person name="Wu L."/>
            <person name="Ma J."/>
        </authorList>
    </citation>
    <scope>NUCLEOTIDE SEQUENCE [LARGE SCALE GENOMIC DNA]</scope>
    <source>
        <strain evidence="7">KCTC 42964</strain>
    </source>
</reference>
<dbReference type="Gene3D" id="1.10.540.10">
    <property type="entry name" value="Acyl-CoA dehydrogenase/oxidase, N-terminal domain"/>
    <property type="match status" value="1"/>
</dbReference>
<accession>A0ABV7KWS0</accession>
<evidence type="ECO:0000259" key="5">
    <source>
        <dbReference type="Pfam" id="PF02771"/>
    </source>
</evidence>
<dbReference type="EC" id="1.-.-.-" evidence="6"/>
<dbReference type="EMBL" id="JBHRTR010000017">
    <property type="protein sequence ID" value="MFC3226838.1"/>
    <property type="molecule type" value="Genomic_DNA"/>
</dbReference>
<dbReference type="Proteomes" id="UP001595528">
    <property type="component" value="Unassembled WGS sequence"/>
</dbReference>
<dbReference type="InterPro" id="IPR046373">
    <property type="entry name" value="Acyl-CoA_Oxase/DH_mid-dom_sf"/>
</dbReference>
<protein>
    <submittedName>
        <fullName evidence="6">Acyl-CoA dehydrogenase family protein</fullName>
        <ecNumber evidence="6">1.-.-.-</ecNumber>
    </submittedName>
</protein>
<keyword evidence="2" id="KW-0274">FAD</keyword>
<evidence type="ECO:0000256" key="2">
    <source>
        <dbReference type="ARBA" id="ARBA00022827"/>
    </source>
</evidence>
<gene>
    <name evidence="6" type="ORF">ACFOGJ_06340</name>
</gene>
<proteinExistence type="predicted"/>
<evidence type="ECO:0000313" key="6">
    <source>
        <dbReference type="EMBL" id="MFC3226838.1"/>
    </source>
</evidence>
<evidence type="ECO:0000256" key="3">
    <source>
        <dbReference type="ARBA" id="ARBA00023002"/>
    </source>
</evidence>
<name>A0ABV7KWS0_9PROT</name>
<evidence type="ECO:0000259" key="4">
    <source>
        <dbReference type="Pfam" id="PF02770"/>
    </source>
</evidence>
<dbReference type="SUPFAM" id="SSF56645">
    <property type="entry name" value="Acyl-CoA dehydrogenase NM domain-like"/>
    <property type="match status" value="1"/>
</dbReference>
<feature type="domain" description="Acyl-CoA dehydrogenase/oxidase N-terminal" evidence="5">
    <location>
        <begin position="10"/>
        <end position="115"/>
    </location>
</feature>
<keyword evidence="7" id="KW-1185">Reference proteome</keyword>
<dbReference type="InterPro" id="IPR037069">
    <property type="entry name" value="AcylCoA_DH/ox_N_sf"/>
</dbReference>